<dbReference type="PROSITE" id="PS51257">
    <property type="entry name" value="PROKAR_LIPOPROTEIN"/>
    <property type="match status" value="1"/>
</dbReference>
<name>A0A547P7I4_9SPHN</name>
<dbReference type="InterPro" id="IPR051012">
    <property type="entry name" value="CellSynth/LPSAsmb/PSIAsmb"/>
</dbReference>
<gene>
    <name evidence="4" type="ORF">FGU71_13360</name>
</gene>
<evidence type="ECO:0000256" key="1">
    <source>
        <dbReference type="ARBA" id="ARBA00022737"/>
    </source>
</evidence>
<accession>A0A547P7I4</accession>
<dbReference type="SMART" id="SM00028">
    <property type="entry name" value="TPR"/>
    <property type="match status" value="5"/>
</dbReference>
<evidence type="ECO:0000313" key="4">
    <source>
        <dbReference type="EMBL" id="TRD09984.1"/>
    </source>
</evidence>
<evidence type="ECO:0000256" key="2">
    <source>
        <dbReference type="ARBA" id="ARBA00022803"/>
    </source>
</evidence>
<organism evidence="4 5">
    <name type="scientific">Erythrobacter insulae</name>
    <dbReference type="NCBI Taxonomy" id="2584124"/>
    <lineage>
        <taxon>Bacteria</taxon>
        <taxon>Pseudomonadati</taxon>
        <taxon>Pseudomonadota</taxon>
        <taxon>Alphaproteobacteria</taxon>
        <taxon>Sphingomonadales</taxon>
        <taxon>Erythrobacteraceae</taxon>
        <taxon>Erythrobacter/Porphyrobacter group</taxon>
        <taxon>Erythrobacter</taxon>
    </lineage>
</organism>
<evidence type="ECO:0000256" key="3">
    <source>
        <dbReference type="SAM" id="SignalP"/>
    </source>
</evidence>
<sequence length="499" mass="54149">MIYMPKIKQFAVTVSLCAALSLSACSGGGDNGSAGPPVTPEFQRLLEDARYEMEEGNLDQAGVLFDEALEIDRENPGLWIDIARFRFRGGEHVGALEAADLALTLDPEFAPALLMRAQLVRDAYGLEASLAWFERALVLHPENTDLLAEYAGTLGDLGRAKDMLKTVRALAELDPRDVRVHYLQAVLAVRGNDPVLASSLLKRSGMREAGVPSAILVDALGEMQQGNFDTAATSLEGLLARQPGNVRVMELLARAMWLNGRDREIVDRFASRAEAADASAYMRMLVGRSLERLGQRDRAAPMLELAYAGQSGELAVLNVPQELRAALPAPTRQLREMIAAGNSGEARQYASGLVSRFSGSSDIIALAGDAALATGDSADALNLYSRASQIRRPWPLTRKIIHAYREQGDDDAADTLLIRHVRSEPLNTEAAIMYAERSAQTGDWLRTAVLLDNAIERGAGNDPKLLELRLEAARSLGKETDVEKYLATLAQVSPDGFIN</sequence>
<dbReference type="Pfam" id="PF14559">
    <property type="entry name" value="TPR_19"/>
    <property type="match status" value="1"/>
</dbReference>
<dbReference type="InterPro" id="IPR011990">
    <property type="entry name" value="TPR-like_helical_dom_sf"/>
</dbReference>
<dbReference type="OrthoDB" id="7259535at2"/>
<feature type="chain" id="PRO_5021804668" evidence="3">
    <location>
        <begin position="27"/>
        <end position="499"/>
    </location>
</feature>
<evidence type="ECO:0000313" key="5">
    <source>
        <dbReference type="Proteomes" id="UP000316343"/>
    </source>
</evidence>
<keyword evidence="5" id="KW-1185">Reference proteome</keyword>
<dbReference type="InterPro" id="IPR019734">
    <property type="entry name" value="TPR_rpt"/>
</dbReference>
<keyword evidence="2" id="KW-0802">TPR repeat</keyword>
<dbReference type="Gene3D" id="1.25.40.10">
    <property type="entry name" value="Tetratricopeptide repeat domain"/>
    <property type="match status" value="3"/>
</dbReference>
<comment type="caution">
    <text evidence="4">The sequence shown here is derived from an EMBL/GenBank/DDBJ whole genome shotgun (WGS) entry which is preliminary data.</text>
</comment>
<dbReference type="SUPFAM" id="SSF48452">
    <property type="entry name" value="TPR-like"/>
    <property type="match status" value="3"/>
</dbReference>
<keyword evidence="1" id="KW-0677">Repeat</keyword>
<dbReference type="PANTHER" id="PTHR45586">
    <property type="entry name" value="TPR REPEAT-CONTAINING PROTEIN PA4667"/>
    <property type="match status" value="1"/>
</dbReference>
<reference evidence="4 5" key="1">
    <citation type="submission" date="2019-06" db="EMBL/GenBank/DDBJ databases">
        <title>Erythrobacter insulae sp. nov., isolated from a tidal flat.</title>
        <authorList>
            <person name="Yoon J.-H."/>
        </authorList>
    </citation>
    <scope>NUCLEOTIDE SEQUENCE [LARGE SCALE GENOMIC DNA]</scope>
    <source>
        <strain evidence="4 5">JBTF-M21</strain>
    </source>
</reference>
<proteinExistence type="predicted"/>
<dbReference type="AlphaFoldDB" id="A0A547P7I4"/>
<feature type="signal peptide" evidence="3">
    <location>
        <begin position="1"/>
        <end position="26"/>
    </location>
</feature>
<dbReference type="Proteomes" id="UP000316343">
    <property type="component" value="Unassembled WGS sequence"/>
</dbReference>
<dbReference type="EMBL" id="VHJK01000002">
    <property type="protein sequence ID" value="TRD09984.1"/>
    <property type="molecule type" value="Genomic_DNA"/>
</dbReference>
<keyword evidence="3" id="KW-0732">Signal</keyword>
<dbReference type="PANTHER" id="PTHR45586:SF1">
    <property type="entry name" value="LIPOPOLYSACCHARIDE ASSEMBLY PROTEIN B"/>
    <property type="match status" value="1"/>
</dbReference>
<dbReference type="Pfam" id="PF13432">
    <property type="entry name" value="TPR_16"/>
    <property type="match status" value="1"/>
</dbReference>
<protein>
    <submittedName>
        <fullName evidence="4">Tetratricopeptide repeat protein</fullName>
    </submittedName>
</protein>